<feature type="domain" description="DUF4605" evidence="8">
    <location>
        <begin position="129"/>
        <end position="187"/>
    </location>
</feature>
<comment type="caution">
    <text evidence="9">The sequence shown here is derived from an EMBL/GenBank/DDBJ whole genome shotgun (WGS) entry which is preliminary data.</text>
</comment>
<evidence type="ECO:0000313" key="10">
    <source>
        <dbReference type="Proteomes" id="UP001482620"/>
    </source>
</evidence>
<keyword evidence="10" id="KW-1185">Reference proteome</keyword>
<dbReference type="EMBL" id="JAHRIQ010072831">
    <property type="protein sequence ID" value="MEQ2245313.1"/>
    <property type="molecule type" value="Genomic_DNA"/>
</dbReference>
<evidence type="ECO:0000259" key="8">
    <source>
        <dbReference type="Pfam" id="PF15378"/>
    </source>
</evidence>
<evidence type="ECO:0000256" key="5">
    <source>
        <dbReference type="ARBA" id="ARBA00023136"/>
    </source>
</evidence>
<dbReference type="PANTHER" id="PTHR33690">
    <property type="entry name" value="DUF4605 DOMAIN-CONTAINING PROTEIN"/>
    <property type="match status" value="1"/>
</dbReference>
<evidence type="ECO:0000256" key="7">
    <source>
        <dbReference type="SAM" id="Phobius"/>
    </source>
</evidence>
<sequence length="188" mass="20449">MSRTQSGSLHICRRNDSPSLQGGALVHSVWNGPPLPLRADSPAVCSGQFTPGVRSCCPNMSTGPGPADGPCVEDQRSRSPAQTFHGEQHSVRVGPSRIRARPPVDAGLHHFREPAVRAPQVDDCEKMGTLFGMINKCLRGVGFTQVYFGDRTVEPVVVLVFWVLLWFLGFQALGLVGTLCIIIIYIQK</sequence>
<evidence type="ECO:0000256" key="4">
    <source>
        <dbReference type="ARBA" id="ARBA00022989"/>
    </source>
</evidence>
<organism evidence="9 10">
    <name type="scientific">Ilyodon furcidens</name>
    <name type="common">goldbreast splitfin</name>
    <dbReference type="NCBI Taxonomy" id="33524"/>
    <lineage>
        <taxon>Eukaryota</taxon>
        <taxon>Metazoa</taxon>
        <taxon>Chordata</taxon>
        <taxon>Craniata</taxon>
        <taxon>Vertebrata</taxon>
        <taxon>Euteleostomi</taxon>
        <taxon>Actinopterygii</taxon>
        <taxon>Neopterygii</taxon>
        <taxon>Teleostei</taxon>
        <taxon>Neoteleostei</taxon>
        <taxon>Acanthomorphata</taxon>
        <taxon>Ovalentaria</taxon>
        <taxon>Atherinomorphae</taxon>
        <taxon>Cyprinodontiformes</taxon>
        <taxon>Goodeidae</taxon>
        <taxon>Ilyodon</taxon>
    </lineage>
</organism>
<accession>A0ABV0UJ93</accession>
<reference evidence="9 10" key="1">
    <citation type="submission" date="2021-06" db="EMBL/GenBank/DDBJ databases">
        <authorList>
            <person name="Palmer J.M."/>
        </authorList>
    </citation>
    <scope>NUCLEOTIDE SEQUENCE [LARGE SCALE GENOMIC DNA]</scope>
    <source>
        <strain evidence="10">if_2019</strain>
        <tissue evidence="9">Muscle</tissue>
    </source>
</reference>
<gene>
    <name evidence="9" type="ORF">ILYODFUR_026327</name>
</gene>
<dbReference type="Proteomes" id="UP001482620">
    <property type="component" value="Unassembled WGS sequence"/>
</dbReference>
<proteinExistence type="inferred from homology"/>
<keyword evidence="4 7" id="KW-1133">Transmembrane helix</keyword>
<feature type="transmembrane region" description="Helical" evidence="7">
    <location>
        <begin position="159"/>
        <end position="186"/>
    </location>
</feature>
<comment type="similarity">
    <text evidence="2">Belongs to the FAM241 family.</text>
</comment>
<dbReference type="PANTHER" id="PTHR33690:SF1">
    <property type="entry name" value="FAMILY WITH SEQUENCE SIMILARITY 241 MEMBER A"/>
    <property type="match status" value="1"/>
</dbReference>
<evidence type="ECO:0000256" key="1">
    <source>
        <dbReference type="ARBA" id="ARBA00004167"/>
    </source>
</evidence>
<dbReference type="InterPro" id="IPR052502">
    <property type="entry name" value="FAM241_domain"/>
</dbReference>
<protein>
    <recommendedName>
        <fullName evidence="8">DUF4605 domain-containing protein</fullName>
    </recommendedName>
</protein>
<name>A0ABV0UJ93_9TELE</name>
<evidence type="ECO:0000256" key="6">
    <source>
        <dbReference type="SAM" id="MobiDB-lite"/>
    </source>
</evidence>
<dbReference type="Pfam" id="PF15378">
    <property type="entry name" value="DUF4605"/>
    <property type="match status" value="1"/>
</dbReference>
<keyword evidence="3 7" id="KW-0812">Transmembrane</keyword>
<comment type="subcellular location">
    <subcellularLocation>
        <location evidence="1">Membrane</location>
        <topology evidence="1">Single-pass membrane protein</topology>
    </subcellularLocation>
</comment>
<keyword evidence="5 7" id="KW-0472">Membrane</keyword>
<dbReference type="InterPro" id="IPR027953">
    <property type="entry name" value="DUF4605"/>
</dbReference>
<feature type="region of interest" description="Disordered" evidence="6">
    <location>
        <begin position="64"/>
        <end position="88"/>
    </location>
</feature>
<evidence type="ECO:0000256" key="3">
    <source>
        <dbReference type="ARBA" id="ARBA00022692"/>
    </source>
</evidence>
<evidence type="ECO:0000256" key="2">
    <source>
        <dbReference type="ARBA" id="ARBA00006165"/>
    </source>
</evidence>
<evidence type="ECO:0000313" key="9">
    <source>
        <dbReference type="EMBL" id="MEQ2245313.1"/>
    </source>
</evidence>